<sequence length="16" mass="1857">MKTVVSMKFSDLTWLA</sequence>
<dbReference type="AlphaFoldDB" id="A0A0A8Y8F6"/>
<name>A0A0A8Y8F6_ARUDO</name>
<accession>A0A0A8Y8F6</accession>
<evidence type="ECO:0000313" key="1">
    <source>
        <dbReference type="EMBL" id="JAD21508.1"/>
    </source>
</evidence>
<proteinExistence type="predicted"/>
<reference evidence="1" key="2">
    <citation type="journal article" date="2015" name="Data Brief">
        <title>Shoot transcriptome of the giant reed, Arundo donax.</title>
        <authorList>
            <person name="Barrero R.A."/>
            <person name="Guerrero F.D."/>
            <person name="Moolhuijzen P."/>
            <person name="Goolsby J.A."/>
            <person name="Tidwell J."/>
            <person name="Bellgard S.E."/>
            <person name="Bellgard M.I."/>
        </authorList>
    </citation>
    <scope>NUCLEOTIDE SEQUENCE</scope>
    <source>
        <tissue evidence="1">Shoot tissue taken approximately 20 cm above the soil surface</tissue>
    </source>
</reference>
<reference evidence="1" key="1">
    <citation type="submission" date="2014-09" db="EMBL/GenBank/DDBJ databases">
        <authorList>
            <person name="Magalhaes I.L.F."/>
            <person name="Oliveira U."/>
            <person name="Santos F.R."/>
            <person name="Vidigal T.H.D.A."/>
            <person name="Brescovit A.D."/>
            <person name="Santos A.J."/>
        </authorList>
    </citation>
    <scope>NUCLEOTIDE SEQUENCE</scope>
    <source>
        <tissue evidence="1">Shoot tissue taken approximately 20 cm above the soil surface</tissue>
    </source>
</reference>
<protein>
    <submittedName>
        <fullName evidence="1">Uncharacterized protein</fullName>
    </submittedName>
</protein>
<dbReference type="EMBL" id="GBRH01276387">
    <property type="protein sequence ID" value="JAD21508.1"/>
    <property type="molecule type" value="Transcribed_RNA"/>
</dbReference>
<organism evidence="1">
    <name type="scientific">Arundo donax</name>
    <name type="common">Giant reed</name>
    <name type="synonym">Donax arundinaceus</name>
    <dbReference type="NCBI Taxonomy" id="35708"/>
    <lineage>
        <taxon>Eukaryota</taxon>
        <taxon>Viridiplantae</taxon>
        <taxon>Streptophyta</taxon>
        <taxon>Embryophyta</taxon>
        <taxon>Tracheophyta</taxon>
        <taxon>Spermatophyta</taxon>
        <taxon>Magnoliopsida</taxon>
        <taxon>Liliopsida</taxon>
        <taxon>Poales</taxon>
        <taxon>Poaceae</taxon>
        <taxon>PACMAD clade</taxon>
        <taxon>Arundinoideae</taxon>
        <taxon>Arundineae</taxon>
        <taxon>Arundo</taxon>
    </lineage>
</organism>